<evidence type="ECO:0000313" key="4">
    <source>
        <dbReference type="Proteomes" id="UP001489004"/>
    </source>
</evidence>
<keyword evidence="4" id="KW-1185">Reference proteome</keyword>
<keyword evidence="2" id="KW-1133">Transmembrane helix</keyword>
<reference evidence="3 4" key="1">
    <citation type="journal article" date="2024" name="Nat. Commun.">
        <title>Phylogenomics reveals the evolutionary origins of lichenization in chlorophyte algae.</title>
        <authorList>
            <person name="Puginier C."/>
            <person name="Libourel C."/>
            <person name="Otte J."/>
            <person name="Skaloud P."/>
            <person name="Haon M."/>
            <person name="Grisel S."/>
            <person name="Petersen M."/>
            <person name="Berrin J.G."/>
            <person name="Delaux P.M."/>
            <person name="Dal Grande F."/>
            <person name="Keller J."/>
        </authorList>
    </citation>
    <scope>NUCLEOTIDE SEQUENCE [LARGE SCALE GENOMIC DNA]</scope>
    <source>
        <strain evidence="3 4">SAG 2043</strain>
    </source>
</reference>
<keyword evidence="2" id="KW-0812">Transmembrane</keyword>
<dbReference type="EMBL" id="JALJOR010000001">
    <property type="protein sequence ID" value="KAK9830557.1"/>
    <property type="molecule type" value="Genomic_DNA"/>
</dbReference>
<keyword evidence="2" id="KW-0472">Membrane</keyword>
<evidence type="ECO:0000256" key="2">
    <source>
        <dbReference type="SAM" id="Phobius"/>
    </source>
</evidence>
<comment type="caution">
    <text evidence="3">The sequence shown here is derived from an EMBL/GenBank/DDBJ whole genome shotgun (WGS) entry which is preliminary data.</text>
</comment>
<dbReference type="Proteomes" id="UP001489004">
    <property type="component" value="Unassembled WGS sequence"/>
</dbReference>
<name>A0AAW1R9N8_9CHLO</name>
<feature type="region of interest" description="Disordered" evidence="1">
    <location>
        <begin position="1"/>
        <end position="25"/>
    </location>
</feature>
<dbReference type="AlphaFoldDB" id="A0AAW1R9N8"/>
<organism evidence="3 4">
    <name type="scientific">[Myrmecia] bisecta</name>
    <dbReference type="NCBI Taxonomy" id="41462"/>
    <lineage>
        <taxon>Eukaryota</taxon>
        <taxon>Viridiplantae</taxon>
        <taxon>Chlorophyta</taxon>
        <taxon>core chlorophytes</taxon>
        <taxon>Trebouxiophyceae</taxon>
        <taxon>Trebouxiales</taxon>
        <taxon>Trebouxiaceae</taxon>
        <taxon>Myrmecia</taxon>
    </lineage>
</organism>
<sequence length="148" mass="15870">MASHDGPVTKAQSVVTPAQPDGKTASPALKTKLQAQLSSFYLAKRGQIAWISLAVAVAAAAAGWPEQMRLEKSWHRPLRDFITAICMSVAVAVATGLSPSLSPYRKFHWIKMGGVWFVLGSAYTVFGLFGPNGFVTLAALILVVVGWR</sequence>
<evidence type="ECO:0000313" key="3">
    <source>
        <dbReference type="EMBL" id="KAK9830557.1"/>
    </source>
</evidence>
<proteinExistence type="predicted"/>
<evidence type="ECO:0000256" key="1">
    <source>
        <dbReference type="SAM" id="MobiDB-lite"/>
    </source>
</evidence>
<accession>A0AAW1R9N8</accession>
<protein>
    <submittedName>
        <fullName evidence="3">Uncharacterized protein</fullName>
    </submittedName>
</protein>
<gene>
    <name evidence="3" type="ORF">WJX72_012459</name>
</gene>
<feature type="transmembrane region" description="Helical" evidence="2">
    <location>
        <begin position="117"/>
        <end position="145"/>
    </location>
</feature>
<feature type="transmembrane region" description="Helical" evidence="2">
    <location>
        <begin position="77"/>
        <end position="97"/>
    </location>
</feature>
<feature type="transmembrane region" description="Helical" evidence="2">
    <location>
        <begin position="47"/>
        <end position="65"/>
    </location>
</feature>